<evidence type="ECO:0000313" key="2">
    <source>
        <dbReference type="Proteomes" id="UP000605392"/>
    </source>
</evidence>
<gene>
    <name evidence="1" type="ORF">GCM10011375_06890</name>
</gene>
<dbReference type="EMBL" id="BMFN01000001">
    <property type="protein sequence ID" value="GGF54081.1"/>
    <property type="molecule type" value="Genomic_DNA"/>
</dbReference>
<reference evidence="1 2" key="1">
    <citation type="journal article" date="2019" name="Int. J. Syst. Evol. Microbiol.">
        <title>The Global Catalogue of Microorganisms (GCM) 10K type strain sequencing project: providing services to taxonomists for standard genome sequencing and annotation.</title>
        <authorList>
            <consortium name="The Broad Institute Genomics Platform"/>
            <consortium name="The Broad Institute Genome Sequencing Center for Infectious Disease"/>
            <person name="Wu L."/>
            <person name="Ma J."/>
        </authorList>
    </citation>
    <scope>NUCLEOTIDE SEQUENCE [LARGE SCALE GENOMIC DNA]</scope>
    <source>
        <strain evidence="1 2">CGMCC 1.12720</strain>
    </source>
</reference>
<proteinExistence type="predicted"/>
<keyword evidence="2" id="KW-1185">Reference proteome</keyword>
<organism evidence="1 2">
    <name type="scientific">Hymenobacter qilianensis</name>
    <dbReference type="NCBI Taxonomy" id="1385715"/>
    <lineage>
        <taxon>Bacteria</taxon>
        <taxon>Pseudomonadati</taxon>
        <taxon>Bacteroidota</taxon>
        <taxon>Cytophagia</taxon>
        <taxon>Cytophagales</taxon>
        <taxon>Hymenobacteraceae</taxon>
        <taxon>Hymenobacter</taxon>
    </lineage>
</organism>
<accession>A0ACB5PMR1</accession>
<comment type="caution">
    <text evidence="1">The sequence shown here is derived from an EMBL/GenBank/DDBJ whole genome shotgun (WGS) entry which is preliminary data.</text>
</comment>
<protein>
    <submittedName>
        <fullName evidence="1">Oxidoreductase</fullName>
    </submittedName>
</protein>
<sequence>MPSPDAFSVDTLIIGAGQAGLAAAYYVQRLGVSFVILDERAAVGDVWASRFEALRLFSPAWASSLPGLEWPGGKFRYPTKDEAAAYLSTYAEHFRFPLHLSQRVSSVTPTPNGYAVSTAAGRQYQSRRVVVCTGAYNAPRQPEFAPQLPSKVVQLHSRDYQRPQQVVGTGPVAVVGSGNSALQIAADLASTGRPVYAAFDEHTPAMPNNMLMWAMLTATRLLWASRHSPVGAHMMRQPEPVVSGDLARLRTFPNARFIGRALGVEPGGILRGRHASTPALEAVIWATGFGPDFSWIEASVFDADGYPKHYRGLTAAPGLAFLGLPWLNSRGSALMGGVGADARYVVEQLFRAPPQDKVAG</sequence>
<name>A0ACB5PMR1_9BACT</name>
<evidence type="ECO:0000313" key="1">
    <source>
        <dbReference type="EMBL" id="GGF54081.1"/>
    </source>
</evidence>
<dbReference type="Proteomes" id="UP000605392">
    <property type="component" value="Unassembled WGS sequence"/>
</dbReference>